<dbReference type="Proteomes" id="UP000543642">
    <property type="component" value="Unassembled WGS sequence"/>
</dbReference>
<keyword evidence="9" id="KW-1185">Reference proteome</keyword>
<dbReference type="InterPro" id="IPR002942">
    <property type="entry name" value="S4_RNA-bd"/>
</dbReference>
<dbReference type="InterPro" id="IPR006145">
    <property type="entry name" value="PsdUridine_synth_RsuA/RluA"/>
</dbReference>
<dbReference type="EMBL" id="JACHFW010000002">
    <property type="protein sequence ID" value="MBB5263567.1"/>
    <property type="molecule type" value="Genomic_DNA"/>
</dbReference>
<feature type="domain" description="RNA-binding S4" evidence="7">
    <location>
        <begin position="13"/>
        <end position="73"/>
    </location>
</feature>
<dbReference type="RefSeq" id="WP_183771474.1">
    <property type="nucleotide sequence ID" value="NZ_CAWVEG010000099.1"/>
</dbReference>
<evidence type="ECO:0000256" key="2">
    <source>
        <dbReference type="ARBA" id="ARBA00010876"/>
    </source>
</evidence>
<dbReference type="GO" id="GO:0000455">
    <property type="term" value="P:enzyme-directed rRNA pseudouridine synthesis"/>
    <property type="evidence" value="ECO:0007669"/>
    <property type="project" value="UniProtKB-ARBA"/>
</dbReference>
<dbReference type="GO" id="GO:0003723">
    <property type="term" value="F:RNA binding"/>
    <property type="evidence" value="ECO:0007669"/>
    <property type="project" value="UniProtKB-KW"/>
</dbReference>
<dbReference type="Pfam" id="PF00849">
    <property type="entry name" value="PseudoU_synth_2"/>
    <property type="match status" value="1"/>
</dbReference>
<comment type="caution">
    <text evidence="8">The sequence shown here is derived from an EMBL/GenBank/DDBJ whole genome shotgun (WGS) entry which is preliminary data.</text>
</comment>
<dbReference type="InterPro" id="IPR050188">
    <property type="entry name" value="RluA_PseudoU_synthase"/>
</dbReference>
<evidence type="ECO:0000256" key="1">
    <source>
        <dbReference type="ARBA" id="ARBA00000073"/>
    </source>
</evidence>
<dbReference type="PROSITE" id="PS01129">
    <property type="entry name" value="PSI_RLU"/>
    <property type="match status" value="1"/>
</dbReference>
<gene>
    <name evidence="8" type="ORF">HNP82_000665</name>
</gene>
<organism evidence="8 9">
    <name type="scientific">Catenibacillus scindens</name>
    <dbReference type="NCBI Taxonomy" id="673271"/>
    <lineage>
        <taxon>Bacteria</taxon>
        <taxon>Bacillati</taxon>
        <taxon>Bacillota</taxon>
        <taxon>Clostridia</taxon>
        <taxon>Lachnospirales</taxon>
        <taxon>Lachnospiraceae</taxon>
        <taxon>Catenibacillus</taxon>
    </lineage>
</organism>
<reference evidence="8 9" key="1">
    <citation type="submission" date="2020-08" db="EMBL/GenBank/DDBJ databases">
        <title>Genomic Encyclopedia of Type Strains, Phase IV (KMG-IV): sequencing the most valuable type-strain genomes for metagenomic binning, comparative biology and taxonomic classification.</title>
        <authorList>
            <person name="Goeker M."/>
        </authorList>
    </citation>
    <scope>NUCLEOTIDE SEQUENCE [LARGE SCALE GENOMIC DNA]</scope>
    <source>
        <strain evidence="8 9">DSM 106146</strain>
    </source>
</reference>
<keyword evidence="3 8" id="KW-0413">Isomerase</keyword>
<dbReference type="InterPro" id="IPR036986">
    <property type="entry name" value="S4_RNA-bd_sf"/>
</dbReference>
<protein>
    <recommendedName>
        <fullName evidence="4">RNA pseudouridylate synthase</fullName>
    </recommendedName>
    <alternativeName>
        <fullName evidence="5">RNA-uridine isomerase</fullName>
    </alternativeName>
</protein>
<evidence type="ECO:0000313" key="8">
    <source>
        <dbReference type="EMBL" id="MBB5263567.1"/>
    </source>
</evidence>
<evidence type="ECO:0000256" key="5">
    <source>
        <dbReference type="ARBA" id="ARBA00033164"/>
    </source>
</evidence>
<dbReference type="SMART" id="SM00363">
    <property type="entry name" value="S4"/>
    <property type="match status" value="1"/>
</dbReference>
<dbReference type="PROSITE" id="PS50889">
    <property type="entry name" value="S4"/>
    <property type="match status" value="1"/>
</dbReference>
<evidence type="ECO:0000256" key="3">
    <source>
        <dbReference type="ARBA" id="ARBA00023235"/>
    </source>
</evidence>
<dbReference type="InterPro" id="IPR006224">
    <property type="entry name" value="PsdUridine_synth_RluA-like_CS"/>
</dbReference>
<evidence type="ECO:0000259" key="7">
    <source>
        <dbReference type="SMART" id="SM00363"/>
    </source>
</evidence>
<dbReference type="InterPro" id="IPR020103">
    <property type="entry name" value="PsdUridine_synth_cat_dom_sf"/>
</dbReference>
<dbReference type="Gene3D" id="3.10.290.10">
    <property type="entry name" value="RNA-binding S4 domain"/>
    <property type="match status" value="1"/>
</dbReference>
<comment type="similarity">
    <text evidence="2">Belongs to the pseudouridine synthase RluA family.</text>
</comment>
<proteinExistence type="inferred from homology"/>
<evidence type="ECO:0000256" key="4">
    <source>
        <dbReference type="ARBA" id="ARBA00031870"/>
    </source>
</evidence>
<evidence type="ECO:0000313" key="9">
    <source>
        <dbReference type="Proteomes" id="UP000543642"/>
    </source>
</evidence>
<dbReference type="AlphaFoldDB" id="A0A7W8H895"/>
<dbReference type="CDD" id="cd00165">
    <property type="entry name" value="S4"/>
    <property type="match status" value="1"/>
</dbReference>
<dbReference type="PANTHER" id="PTHR21600">
    <property type="entry name" value="MITOCHONDRIAL RNA PSEUDOURIDINE SYNTHASE"/>
    <property type="match status" value="1"/>
</dbReference>
<keyword evidence="6" id="KW-0694">RNA-binding</keyword>
<dbReference type="Pfam" id="PF01479">
    <property type="entry name" value="S4"/>
    <property type="match status" value="1"/>
</dbReference>
<comment type="catalytic activity">
    <reaction evidence="1">
        <text>a uridine in RNA = a pseudouridine in RNA</text>
        <dbReference type="Rhea" id="RHEA:48348"/>
        <dbReference type="Rhea" id="RHEA-COMP:12068"/>
        <dbReference type="Rhea" id="RHEA-COMP:12069"/>
        <dbReference type="ChEBI" id="CHEBI:65314"/>
        <dbReference type="ChEBI" id="CHEBI:65315"/>
    </reaction>
</comment>
<sequence>MQSRTVSPNEAGQRLDKLLSKILNLAPKSFIYKMLRKKNITLNNKKADGSEKVAFGDEIRLWLSDETIEKFSDNPVTIVRDALDILYEDQDILVINKKAGALSQKASAKDVSVNEELISYMIHSDQASPEDFKTFRPSVCHRLDRNTSGVLIAGKTMTGLQDMATLIRERKVKKYYCCLVRGWVKEKAVIEGWLVKDKDSNQVTVTKRPGPGSDYIKTSYEPLATNGNHTLLWVQLFTGRSHQIRAHLASIGHGIIGDPKYGDKDMNHYFYEKYHLKYQLLHSIQMTMPKDTLRLTAISGMVFRAPLPPLFTKILQEEKITDRVDNYGNLEFKRS</sequence>
<dbReference type="PANTHER" id="PTHR21600:SF83">
    <property type="entry name" value="PSEUDOURIDYLATE SYNTHASE RPUSD4, MITOCHONDRIAL"/>
    <property type="match status" value="1"/>
</dbReference>
<name>A0A7W8H895_9FIRM</name>
<dbReference type="Gene3D" id="3.30.2350.10">
    <property type="entry name" value="Pseudouridine synthase"/>
    <property type="match status" value="1"/>
</dbReference>
<accession>A0A7W8H895</accession>
<evidence type="ECO:0000256" key="6">
    <source>
        <dbReference type="PROSITE-ProRule" id="PRU00182"/>
    </source>
</evidence>
<dbReference type="GO" id="GO:0120159">
    <property type="term" value="F:rRNA pseudouridine synthase activity"/>
    <property type="evidence" value="ECO:0007669"/>
    <property type="project" value="UniProtKB-ARBA"/>
</dbReference>
<dbReference type="CDD" id="cd02869">
    <property type="entry name" value="PseudoU_synth_RluA_like"/>
    <property type="match status" value="1"/>
</dbReference>
<dbReference type="SUPFAM" id="SSF55174">
    <property type="entry name" value="Alpha-L RNA-binding motif"/>
    <property type="match status" value="1"/>
</dbReference>
<dbReference type="SUPFAM" id="SSF55120">
    <property type="entry name" value="Pseudouridine synthase"/>
    <property type="match status" value="1"/>
</dbReference>